<evidence type="ECO:0000256" key="2">
    <source>
        <dbReference type="SAM" id="MobiDB-lite"/>
    </source>
</evidence>
<evidence type="ECO:0000256" key="3">
    <source>
        <dbReference type="SAM" id="SignalP"/>
    </source>
</evidence>
<dbReference type="Gene3D" id="2.40.40.10">
    <property type="entry name" value="RlpA-like domain"/>
    <property type="match status" value="1"/>
</dbReference>
<name>A0AAD7M8W0_MYCRO</name>
<comment type="caution">
    <text evidence="4">The sequence shown here is derived from an EMBL/GenBank/DDBJ whole genome shotgun (WGS) entry which is preliminary data.</text>
</comment>
<dbReference type="InterPro" id="IPR051477">
    <property type="entry name" value="Expansin_CellWall"/>
</dbReference>
<dbReference type="PANTHER" id="PTHR31836:SF28">
    <property type="entry name" value="SRCR DOMAIN-CONTAINING PROTEIN-RELATED"/>
    <property type="match status" value="1"/>
</dbReference>
<evidence type="ECO:0000313" key="5">
    <source>
        <dbReference type="Proteomes" id="UP001221757"/>
    </source>
</evidence>
<dbReference type="PANTHER" id="PTHR31836">
    <property type="match status" value="1"/>
</dbReference>
<feature type="signal peptide" evidence="3">
    <location>
        <begin position="1"/>
        <end position="16"/>
    </location>
</feature>
<gene>
    <name evidence="4" type="ORF">B0H17DRAFT_1035900</name>
</gene>
<keyword evidence="1 3" id="KW-0732">Signal</keyword>
<feature type="chain" id="PRO_5042061601" evidence="3">
    <location>
        <begin position="17"/>
        <end position="213"/>
    </location>
</feature>
<dbReference type="InterPro" id="IPR036908">
    <property type="entry name" value="RlpA-like_sf"/>
</dbReference>
<organism evidence="4 5">
    <name type="scientific">Mycena rosella</name>
    <name type="common">Pink bonnet</name>
    <name type="synonym">Agaricus rosellus</name>
    <dbReference type="NCBI Taxonomy" id="1033263"/>
    <lineage>
        <taxon>Eukaryota</taxon>
        <taxon>Fungi</taxon>
        <taxon>Dikarya</taxon>
        <taxon>Basidiomycota</taxon>
        <taxon>Agaricomycotina</taxon>
        <taxon>Agaricomycetes</taxon>
        <taxon>Agaricomycetidae</taxon>
        <taxon>Agaricales</taxon>
        <taxon>Marasmiineae</taxon>
        <taxon>Mycenaceae</taxon>
        <taxon>Mycena</taxon>
    </lineage>
</organism>
<feature type="region of interest" description="Disordered" evidence="2">
    <location>
        <begin position="138"/>
        <end position="192"/>
    </location>
</feature>
<dbReference type="Proteomes" id="UP001221757">
    <property type="component" value="Unassembled WGS sequence"/>
</dbReference>
<dbReference type="EMBL" id="JARKIE010000007">
    <property type="protein sequence ID" value="KAJ7706145.1"/>
    <property type="molecule type" value="Genomic_DNA"/>
</dbReference>
<dbReference type="AlphaFoldDB" id="A0AAD7M8W0"/>
<dbReference type="CDD" id="cd22191">
    <property type="entry name" value="DPBB_RlpA_EXP_N-like"/>
    <property type="match status" value="1"/>
</dbReference>
<dbReference type="SUPFAM" id="SSF50685">
    <property type="entry name" value="Barwin-like endoglucanases"/>
    <property type="match status" value="1"/>
</dbReference>
<sequence length="213" mass="22340">MLCLSLLALVLPTVFASHIVPRNHHHHKRGDAHTGDKLFSFYAVGLGACGGTNSDSEYVVALNVPQWNNGANCNKEITITYNGKTANAKIVDECMSCPDGGLDFSTSLFNFFEDPDVGIIHGDWSFVGSQPIATTQDTITTTSHTTSHSSTTTSTKTKTTARPTTKSSSSASSTATSSSAATPTPSQGPQILTEFSNNLMGLLGLVVQGAQAA</sequence>
<evidence type="ECO:0000256" key="1">
    <source>
        <dbReference type="ARBA" id="ARBA00022729"/>
    </source>
</evidence>
<proteinExistence type="predicted"/>
<reference evidence="4" key="1">
    <citation type="submission" date="2023-03" db="EMBL/GenBank/DDBJ databases">
        <title>Massive genome expansion in bonnet fungi (Mycena s.s.) driven by repeated elements and novel gene families across ecological guilds.</title>
        <authorList>
            <consortium name="Lawrence Berkeley National Laboratory"/>
            <person name="Harder C.B."/>
            <person name="Miyauchi S."/>
            <person name="Viragh M."/>
            <person name="Kuo A."/>
            <person name="Thoen E."/>
            <person name="Andreopoulos B."/>
            <person name="Lu D."/>
            <person name="Skrede I."/>
            <person name="Drula E."/>
            <person name="Henrissat B."/>
            <person name="Morin E."/>
            <person name="Kohler A."/>
            <person name="Barry K."/>
            <person name="LaButti K."/>
            <person name="Morin E."/>
            <person name="Salamov A."/>
            <person name="Lipzen A."/>
            <person name="Mereny Z."/>
            <person name="Hegedus B."/>
            <person name="Baldrian P."/>
            <person name="Stursova M."/>
            <person name="Weitz H."/>
            <person name="Taylor A."/>
            <person name="Grigoriev I.V."/>
            <person name="Nagy L.G."/>
            <person name="Martin F."/>
            <person name="Kauserud H."/>
        </authorList>
    </citation>
    <scope>NUCLEOTIDE SEQUENCE</scope>
    <source>
        <strain evidence="4">CBHHK067</strain>
    </source>
</reference>
<protein>
    <submittedName>
        <fullName evidence="4">RlpA-like double-psi beta-barrel-protein domain-containing protein-containing protein</fullName>
    </submittedName>
</protein>
<keyword evidence="5" id="KW-1185">Reference proteome</keyword>
<accession>A0AAD7M8W0</accession>
<feature type="compositionally biased region" description="Low complexity" evidence="2">
    <location>
        <begin position="140"/>
        <end position="185"/>
    </location>
</feature>
<evidence type="ECO:0000313" key="4">
    <source>
        <dbReference type="EMBL" id="KAJ7706145.1"/>
    </source>
</evidence>